<dbReference type="Pfam" id="PF05057">
    <property type="entry name" value="DUF676"/>
    <property type="match status" value="1"/>
</dbReference>
<evidence type="ECO:0000256" key="2">
    <source>
        <dbReference type="SAM" id="MobiDB-lite"/>
    </source>
</evidence>
<name>A0A4X1T1E7_PIG</name>
<feature type="compositionally biased region" description="Polar residues" evidence="2">
    <location>
        <begin position="518"/>
        <end position="527"/>
    </location>
</feature>
<proteinExistence type="inferred from homology"/>
<dbReference type="Ensembl" id="ENSSSCT00070010357.1">
    <property type="protein sequence ID" value="ENSSSCP00070008502.1"/>
    <property type="gene ID" value="ENSSSCG00070004602.1"/>
</dbReference>
<feature type="region of interest" description="Disordered" evidence="2">
    <location>
        <begin position="569"/>
        <end position="608"/>
    </location>
</feature>
<evidence type="ECO:0000313" key="4">
    <source>
        <dbReference type="Ensembl" id="ENSSSCP00070008502.1"/>
    </source>
</evidence>
<accession>A0A4X1T1E7</accession>
<evidence type="ECO:0000256" key="1">
    <source>
        <dbReference type="ARBA" id="ARBA00007949"/>
    </source>
</evidence>
<dbReference type="RefSeq" id="XP_020945088.1">
    <property type="nucleotide sequence ID" value="XM_021089429.1"/>
</dbReference>
<dbReference type="Proteomes" id="UP000694724">
    <property type="component" value="Unplaced"/>
</dbReference>
<sequence>MTEVQAMVEFSVELNKFYNVDLFQRGFYQIRASMKIPPRVPHRVEASLLHAAGMALAFPASVHDSLICSKTFQILYKNEEVVLNDVMIFKVKMLLDEKKIEETLEEMNFLLCLDLHFTDGDYSADDLNALQLISSRILKLHFSLHRGLHHHVNVMFDYFHLSVVSVTVHASLVALHQPLISSFCHRLVGERDSSSARDRLLEGEDIFGSESEAKRINCWLCFPRPVKTTWLNRNAPAQNKDSVIPTLESVVFGINYTKQLSPDGCSFVIADAFLHHAYHFHYTLCATLLLAFKGLHSYFITVTEELPSCQKLELAKANMQVLYERLLRRKQPPTQKDTCLEEMDVEARLTELCEEVKKIENPDELAELINMNLAQLCSLLMALWGQFLEAITLHEELRLLLAQEHHTLRVRRFSEAFFCFEHPREAAIAYEELHAQSHLQMCTAIKNTSFCSSLPPLPIECSELDGDLNSLPIIFEDRYLDSVTEGKLDMSQDDSEIAQVEYNVVPRSSSDDCHDHQTAPTSGAKTIQVKSCNKDPLSGEKITVKVGPWTELQQDEIFVDNLQLPNFESLESNDEDTSSDVKSSFNSKPNLDTMCKDSQSPNKSSNSAGTEIILNSKLVSLGSPCVVSGSVSTSTEVSEDRTVERKNSDALNLKQIYSEALTVKNETHLGTSEPFSASPDMVKQGLVEDYFGCQSSTDISDTYAISYSNSVSPQKEISEKEISNLQQEQGKDEEEEEQDQQMVQNGYYEETDYSALDGTGNAHCIDRDALEEERLIKSEKINSDYLRDGITMPTVCTSGCLSFPSAPRESPCSVKYSSKSKCDAITKQPSSTSYSFTSSVSWYENSPKPQIQAFLQAKEELKHLKLPGFMYSEVPLLASSVPYFSVEEEDSSEDGVHLIVCVHGLDGNSADLRLVKTYIELGLPGGRIDFLMSERNQNDTFADFDSMTDRLLDEIIQYIQIYSLTVSKISFIGHSLGNLIIRSVLTRPRFRYYLNKLHTFLSLSGPHLGTLYNSSALVNTGLWFMQKWKKSGSLLQLTCRDHSDPRQTFLYKLSNKAGLHYFRNVVLVGSLQDRYVPYHSARIEMCKTALKDKQSGQIYSEMIHNLLRPVLQSKDCNLVRYNVINALPNTADSLIGRAAHIAVLDSEIFLEKFFLVAALKYFQ</sequence>
<evidence type="ECO:0000259" key="3">
    <source>
        <dbReference type="Pfam" id="PF05057"/>
    </source>
</evidence>
<feature type="compositionally biased region" description="Polar residues" evidence="2">
    <location>
        <begin position="580"/>
        <end position="608"/>
    </location>
</feature>
<dbReference type="InterPro" id="IPR029058">
    <property type="entry name" value="AB_hydrolase_fold"/>
</dbReference>
<dbReference type="CTD" id="57579"/>
<comment type="similarity">
    <text evidence="1">Belongs to the FAM135 family.</text>
</comment>
<dbReference type="PANTHER" id="PTHR12482">
    <property type="entry name" value="LIPASE ROG1-RELATED-RELATED"/>
    <property type="match status" value="1"/>
</dbReference>
<dbReference type="ExpressionAtlas" id="A0A4X1T1E7">
    <property type="expression patterns" value="baseline and differential"/>
</dbReference>
<dbReference type="Ensembl" id="ENSSSCT00015078725.1">
    <property type="protein sequence ID" value="ENSSSCP00015031772.1"/>
    <property type="gene ID" value="ENSSSCG00015057344.1"/>
</dbReference>
<feature type="region of interest" description="Disordered" evidence="2">
    <location>
        <begin position="715"/>
        <end position="741"/>
    </location>
</feature>
<dbReference type="PANTHER" id="PTHR12482:SF40">
    <property type="entry name" value="PROTEIN FAM135A"/>
    <property type="match status" value="1"/>
</dbReference>
<dbReference type="SUPFAM" id="SSF53474">
    <property type="entry name" value="alpha/beta-Hydrolases"/>
    <property type="match status" value="1"/>
</dbReference>
<dbReference type="AlphaFoldDB" id="A0A4X1T1E7"/>
<feature type="domain" description="DUF676" evidence="3">
    <location>
        <begin position="893"/>
        <end position="1087"/>
    </location>
</feature>
<dbReference type="Proteomes" id="UP000694726">
    <property type="component" value="Unplaced"/>
</dbReference>
<dbReference type="InterPro" id="IPR044294">
    <property type="entry name" value="Lipase-like"/>
</dbReference>
<dbReference type="InterPro" id="IPR022122">
    <property type="entry name" value="DUF3657"/>
</dbReference>
<gene>
    <name evidence="4" type="primary">FAM135A</name>
</gene>
<dbReference type="InterPro" id="IPR007751">
    <property type="entry name" value="DUF676_lipase-like"/>
</dbReference>
<dbReference type="Ensembl" id="ENSSSCT00055008958.1">
    <property type="protein sequence ID" value="ENSSSCP00055007096.1"/>
    <property type="gene ID" value="ENSSSCG00055004474.1"/>
</dbReference>
<feature type="region of interest" description="Disordered" evidence="2">
    <location>
        <begin position="507"/>
        <end position="527"/>
    </location>
</feature>
<protein>
    <submittedName>
        <fullName evidence="4">Family with sequence similarity 135 member A</fullName>
    </submittedName>
</protein>
<dbReference type="FunFam" id="3.40.50.1820:FF:000004">
    <property type="entry name" value="Protein FAM135A isoform a"/>
    <property type="match status" value="1"/>
</dbReference>
<organism evidence="4 5">
    <name type="scientific">Sus scrofa</name>
    <name type="common">Pig</name>
    <dbReference type="NCBI Taxonomy" id="9823"/>
    <lineage>
        <taxon>Eukaryota</taxon>
        <taxon>Metazoa</taxon>
        <taxon>Chordata</taxon>
        <taxon>Craniata</taxon>
        <taxon>Vertebrata</taxon>
        <taxon>Euteleostomi</taxon>
        <taxon>Mammalia</taxon>
        <taxon>Eutheria</taxon>
        <taxon>Laurasiatheria</taxon>
        <taxon>Artiodactyla</taxon>
        <taxon>Suina</taxon>
        <taxon>Suidae</taxon>
        <taxon>Sus</taxon>
    </lineage>
</organism>
<dbReference type="Pfam" id="PF12394">
    <property type="entry name" value="DUF3657"/>
    <property type="match status" value="1"/>
</dbReference>
<dbReference type="Proteomes" id="UP000314985">
    <property type="component" value="Chromosome 1"/>
</dbReference>
<reference evidence="4 5" key="1">
    <citation type="submission" date="2017-08" db="EMBL/GenBank/DDBJ databases">
        <title>USMARCv1.0.</title>
        <authorList>
            <person name="Hannum G.I."/>
            <person name="Koren S."/>
            <person name="Schroeder S.G."/>
            <person name="Chin S.C."/>
            <person name="Nonneman D.J."/>
            <person name="Becker S.A."/>
            <person name="Rosen B.D."/>
            <person name="Bickhart D.M."/>
            <person name="Putnam N.H."/>
            <person name="Green R.E."/>
            <person name="Tuggle C.K."/>
            <person name="Liu H."/>
            <person name="Rohrer G.A."/>
            <person name="Warr A."/>
            <person name="Hall R."/>
            <person name="Kim K."/>
            <person name="Hume D.A."/>
            <person name="Talbot R."/>
            <person name="Chow W."/>
            <person name="Howe K."/>
            <person name="Schwartz A.S."/>
            <person name="Watson M."/>
            <person name="Archibald A.L."/>
            <person name="Phillippy A.M."/>
            <person name="Smith T.P.L."/>
        </authorList>
    </citation>
    <scope>NUCLEOTIDE SEQUENCE [LARGE SCALE GENOMIC DNA]</scope>
</reference>
<evidence type="ECO:0000313" key="5">
    <source>
        <dbReference type="Proteomes" id="UP000314985"/>
    </source>
</evidence>
<reference evidence="4" key="2">
    <citation type="submission" date="2025-05" db="UniProtKB">
        <authorList>
            <consortium name="Ensembl"/>
        </authorList>
    </citation>
    <scope>IDENTIFICATION</scope>
</reference>
<dbReference type="Proteomes" id="UP000694728">
    <property type="component" value="Unplaced"/>
</dbReference>
<dbReference type="GeneID" id="100513127"/>
<dbReference type="Gene3D" id="3.40.50.1820">
    <property type="entry name" value="alpha/beta hydrolase"/>
    <property type="match status" value="1"/>
</dbReference>
<dbReference type="Ensembl" id="ENSSSCT00045060576.1">
    <property type="protein sequence ID" value="ENSSSCP00045042548.1"/>
    <property type="gene ID" value="ENSSSCG00045034723.1"/>
</dbReference>